<accession>A0A562NCH2</accession>
<keyword evidence="1" id="KW-1133">Transmembrane helix</keyword>
<keyword evidence="1" id="KW-0472">Membrane</keyword>
<evidence type="ECO:0000313" key="2">
    <source>
        <dbReference type="EMBL" id="TWI29824.1"/>
    </source>
</evidence>
<gene>
    <name evidence="2" type="ORF">IQ26_04939</name>
</gene>
<proteinExistence type="predicted"/>
<dbReference type="EMBL" id="VLKT01000034">
    <property type="protein sequence ID" value="TWI29824.1"/>
    <property type="molecule type" value="Genomic_DNA"/>
</dbReference>
<protein>
    <submittedName>
        <fullName evidence="2">Uncharacterized protein</fullName>
    </submittedName>
</protein>
<keyword evidence="3" id="KW-1185">Reference proteome</keyword>
<dbReference type="Proteomes" id="UP000317122">
    <property type="component" value="Unassembled WGS sequence"/>
</dbReference>
<name>A0A562NCH2_9HYPH</name>
<reference evidence="2 3" key="1">
    <citation type="journal article" date="2015" name="Stand. Genomic Sci.">
        <title>Genomic Encyclopedia of Bacterial and Archaeal Type Strains, Phase III: the genomes of soil and plant-associated and newly described type strains.</title>
        <authorList>
            <person name="Whitman W.B."/>
            <person name="Woyke T."/>
            <person name="Klenk H.P."/>
            <person name="Zhou Y."/>
            <person name="Lilburn T.G."/>
            <person name="Beck B.J."/>
            <person name="De Vos P."/>
            <person name="Vandamme P."/>
            <person name="Eisen J.A."/>
            <person name="Garrity G."/>
            <person name="Hugenholtz P."/>
            <person name="Kyrpides N.C."/>
        </authorList>
    </citation>
    <scope>NUCLEOTIDE SEQUENCE [LARGE SCALE GENOMIC DNA]</scope>
    <source>
        <strain evidence="2 3">CGMCC 1.2546</strain>
    </source>
</reference>
<organism evidence="2 3">
    <name type="scientific">Mesorhizobium tianshanense</name>
    <dbReference type="NCBI Taxonomy" id="39844"/>
    <lineage>
        <taxon>Bacteria</taxon>
        <taxon>Pseudomonadati</taxon>
        <taxon>Pseudomonadota</taxon>
        <taxon>Alphaproteobacteria</taxon>
        <taxon>Hyphomicrobiales</taxon>
        <taxon>Phyllobacteriaceae</taxon>
        <taxon>Mesorhizobium</taxon>
    </lineage>
</organism>
<evidence type="ECO:0000313" key="3">
    <source>
        <dbReference type="Proteomes" id="UP000317122"/>
    </source>
</evidence>
<feature type="transmembrane region" description="Helical" evidence="1">
    <location>
        <begin position="6"/>
        <end position="24"/>
    </location>
</feature>
<feature type="transmembrane region" description="Helical" evidence="1">
    <location>
        <begin position="36"/>
        <end position="55"/>
    </location>
</feature>
<dbReference type="AlphaFoldDB" id="A0A562NCH2"/>
<comment type="caution">
    <text evidence="2">The sequence shown here is derived from an EMBL/GenBank/DDBJ whole genome shotgun (WGS) entry which is preliminary data.</text>
</comment>
<keyword evidence="1" id="KW-0812">Transmembrane</keyword>
<evidence type="ECO:0000256" key="1">
    <source>
        <dbReference type="SAM" id="Phobius"/>
    </source>
</evidence>
<sequence length="62" mass="7175">MGSFSVFHWLILLIFCALLIVPYWRIFPRAGWPSALSILMVVPLLNFVLLWVLAFKKWPGDA</sequence>